<proteinExistence type="predicted"/>
<gene>
    <name evidence="1" type="ORF">M9Y10_025935</name>
</gene>
<name>A0ABR2H8V3_9EUKA</name>
<protein>
    <submittedName>
        <fullName evidence="1">Uncharacterized protein</fullName>
    </submittedName>
</protein>
<comment type="caution">
    <text evidence="1">The sequence shown here is derived from an EMBL/GenBank/DDBJ whole genome shotgun (WGS) entry which is preliminary data.</text>
</comment>
<organism evidence="1 2">
    <name type="scientific">Tritrichomonas musculus</name>
    <dbReference type="NCBI Taxonomy" id="1915356"/>
    <lineage>
        <taxon>Eukaryota</taxon>
        <taxon>Metamonada</taxon>
        <taxon>Parabasalia</taxon>
        <taxon>Tritrichomonadida</taxon>
        <taxon>Tritrichomonadidae</taxon>
        <taxon>Tritrichomonas</taxon>
    </lineage>
</organism>
<accession>A0ABR2H8V3</accession>
<dbReference type="EMBL" id="JAPFFF010000038">
    <property type="protein sequence ID" value="KAK8842356.1"/>
    <property type="molecule type" value="Genomic_DNA"/>
</dbReference>
<sequence>MEFNNQQTHLQDLEIANEAKTPEQVNVFVNGQLLTINSLDPIYEIENVIGIRNMRFVSNGRVLLPALSFKFNGIKDGSTIIALPPKNDIPKLTHTTSFQRIKYNETKRFTISKIKERFEKNWAEKYRDPDSIFEQLRDTTDPRTADESARISDLFRMRIENNHIAFRKVCNKFNLKDDDLFFAPNEETLNTVIPSKSFSPSTKLLPELSLH</sequence>
<reference evidence="1 2" key="1">
    <citation type="submission" date="2024-04" db="EMBL/GenBank/DDBJ databases">
        <title>Tritrichomonas musculus Genome.</title>
        <authorList>
            <person name="Alves-Ferreira E."/>
            <person name="Grigg M."/>
            <person name="Lorenzi H."/>
            <person name="Galac M."/>
        </authorList>
    </citation>
    <scope>NUCLEOTIDE SEQUENCE [LARGE SCALE GENOMIC DNA]</scope>
    <source>
        <strain evidence="1 2">EAF2021</strain>
    </source>
</reference>
<keyword evidence="2" id="KW-1185">Reference proteome</keyword>
<evidence type="ECO:0000313" key="2">
    <source>
        <dbReference type="Proteomes" id="UP001470230"/>
    </source>
</evidence>
<evidence type="ECO:0000313" key="1">
    <source>
        <dbReference type="EMBL" id="KAK8842356.1"/>
    </source>
</evidence>
<dbReference type="Proteomes" id="UP001470230">
    <property type="component" value="Unassembled WGS sequence"/>
</dbReference>